<keyword evidence="4" id="KW-1185">Reference proteome</keyword>
<dbReference type="Pfam" id="PF00443">
    <property type="entry name" value="UCH"/>
    <property type="match status" value="1"/>
</dbReference>
<evidence type="ECO:0000256" key="1">
    <source>
        <dbReference type="SAM" id="MobiDB-lite"/>
    </source>
</evidence>
<dbReference type="CDD" id="cd02257">
    <property type="entry name" value="Peptidase_C19"/>
    <property type="match status" value="1"/>
</dbReference>
<dbReference type="InterPro" id="IPR038765">
    <property type="entry name" value="Papain-like_cys_pep_sf"/>
</dbReference>
<protein>
    <recommendedName>
        <fullName evidence="2">USP domain-containing protein</fullName>
    </recommendedName>
</protein>
<name>A0A0F4GFP6_9PEZI</name>
<feature type="region of interest" description="Disordered" evidence="1">
    <location>
        <begin position="1036"/>
        <end position="1075"/>
    </location>
</feature>
<dbReference type="Gene3D" id="3.90.70.10">
    <property type="entry name" value="Cysteine proteinases"/>
    <property type="match status" value="1"/>
</dbReference>
<organism evidence="3 4">
    <name type="scientific">Zymoseptoria brevis</name>
    <dbReference type="NCBI Taxonomy" id="1047168"/>
    <lineage>
        <taxon>Eukaryota</taxon>
        <taxon>Fungi</taxon>
        <taxon>Dikarya</taxon>
        <taxon>Ascomycota</taxon>
        <taxon>Pezizomycotina</taxon>
        <taxon>Dothideomycetes</taxon>
        <taxon>Dothideomycetidae</taxon>
        <taxon>Mycosphaerellales</taxon>
        <taxon>Mycosphaerellaceae</taxon>
        <taxon>Zymoseptoria</taxon>
    </lineage>
</organism>
<evidence type="ECO:0000313" key="4">
    <source>
        <dbReference type="Proteomes" id="UP000033647"/>
    </source>
</evidence>
<evidence type="ECO:0000259" key="2">
    <source>
        <dbReference type="PROSITE" id="PS50235"/>
    </source>
</evidence>
<dbReference type="GO" id="GO:0004843">
    <property type="term" value="F:cysteine-type deubiquitinase activity"/>
    <property type="evidence" value="ECO:0007669"/>
    <property type="project" value="InterPro"/>
</dbReference>
<evidence type="ECO:0000313" key="3">
    <source>
        <dbReference type="EMBL" id="KJX96261.1"/>
    </source>
</evidence>
<feature type="domain" description="USP" evidence="2">
    <location>
        <begin position="1170"/>
        <end position="1562"/>
    </location>
</feature>
<comment type="caution">
    <text evidence="3">The sequence shown here is derived from an EMBL/GenBank/DDBJ whole genome shotgun (WGS) entry which is preliminary data.</text>
</comment>
<sequence>MARSKRRVVDDEYIPEVRKRAKKDTSNKKAEQDVDAHLARLHPIPDSDIPEGLAADNRIATWQKYVRTSSLKVESLYKYTPEKIVNADTTFRVEMKHLADVEPMLGRKFIVDQVETFTAKRKGGPELCRAIHVINSADPDARPLQLYRYFDDEEHSQAACDLSGALDSLICATDANARDLGQVCCTLLDNFPSSLQEDKWDQVTVSSGQLCWPRKLVEFLALRHARLDCWDGRSGAPSFYKSFTTRPSGTWFNIMPPSRLREGRSKKSSAVTLLGLPVLRSGQKKPEFCELWINHGKLQVDNIERDIPDEVHDRGTAALDKAPWNELPDATFRVLCKLTNYMLDHTNGYVAPTKHRFESYAKSLLDPFTKQKKLDDKGGSVTTGPFNGHPLMSIDISIRELAIHRSFIALSASAALEATLSGKLAIIYCSVRKRFAAWYAISCAMRGLAHGVDQLSVWQDMIVRLTQAEHGIITQQQILDDIQNYAANADQQRCCLPCALCLRIHRLEDLNVVEDGRFVCSIHDVDSYYTPLDSTPARLERLVWPADVEFNPEDSVLFRSKSSKLSRAVMRAVKKERKAGGHAIDLLAFLHRFRTCQIPGHPTEWMDVYDGRRRLHDAVYSSLPGGGARYVRHALAPSLEAIFPFVYVNGKVYYHDPGHSGITVWEWNSMKGNNPPSIFPVICSGAIQTVKERQRMQTERISLPEAWDKGFWEDRHNRMDHICRININIPYRLDTRLAIRFTQKEYNLYLEAWRSGIWTKELKSLVHRRYPVPLSMADTVSEAMASGISTEQRSHKAQWISAARRAELDPAKIYRKWWPPWTPAQIQGCIDFMEAVRMSPVLNPCGVTMKTSQTGAPWPFLESNYPEDEHCLWKWWQRFSLRAFWMLDDECDLEHETMESNMTIMLVYVICFYADGGGIDSFLHCKRVHLMRHTAKASLARAEGVLPGAPLRTGLSTPYPSKLSGYIPENRTITVQPWFINLLWHDAPPSEHDRQFERLLSIPPQSPYWYALQECVPMEDFVPRESAMSRRAKLNQLGETPDPDDLVQHDDEDRSHDDYIDFDSTNPGVGQGRQDRELRRGEDWCVGCDTVEDIAKMCECPLRHVGQGTVRFHPTCGVYSDSLPGDVICQPCKTKLDADTTATTTTQPREISTVRPPTVKTTTNTSRRPDGAVQLFWTNSSCFANSTFQALHNIDLIRSVVLSLKGATGNPTSKSGRNPMAWIRGYFPQSQAEASKSFDEYLTKLNHVAHTLAKLFERMDMGSKHIESEDVMNSFLRPVVTLDPSIITDGAYNDASEMCFIILESLFTVTDKSTPGGCGLRRLELDTRNALMDDNPAPDSNGLLPLLGEVRARYDIDLREGKDSELYKAFAFQVTQEFRCADGDCERITRKLVHNTRMTVTMQSMQQGTAGLNELIGRYLDTTHPHMLAERRSITAFCTKQKNDGAIRSWERLTVLPRLLFISFPHGTLFDQTLTNQDVELPELLDLHPHADGVILPSQSNSHNLAPHCIYRMSSLCVYRARHYVTYAPRNGRWTLFDDQEQQRNPRPVHPQDAWMGPILCRLRATRRPHNPTTNSERTGVD</sequence>
<dbReference type="STRING" id="1047168.A0A0F4GFP6"/>
<gene>
    <name evidence="3" type="ORF">TI39_contig685g00002</name>
</gene>
<dbReference type="Proteomes" id="UP000033647">
    <property type="component" value="Unassembled WGS sequence"/>
</dbReference>
<proteinExistence type="predicted"/>
<dbReference type="InterPro" id="IPR028889">
    <property type="entry name" value="USP"/>
</dbReference>
<dbReference type="EMBL" id="LAFY01000677">
    <property type="protein sequence ID" value="KJX96261.1"/>
    <property type="molecule type" value="Genomic_DNA"/>
</dbReference>
<dbReference type="SUPFAM" id="SSF54001">
    <property type="entry name" value="Cysteine proteinases"/>
    <property type="match status" value="1"/>
</dbReference>
<feature type="compositionally biased region" description="Basic and acidic residues" evidence="1">
    <location>
        <begin position="1046"/>
        <end position="1059"/>
    </location>
</feature>
<reference evidence="3 4" key="1">
    <citation type="submission" date="2015-03" db="EMBL/GenBank/DDBJ databases">
        <title>RNA-seq based gene annotation and comparative genomics of four Zymoseptoria species reveal species-specific pathogenicity related genes and transposable element activity.</title>
        <authorList>
            <person name="Grandaubert J."/>
            <person name="Bhattacharyya A."/>
            <person name="Stukenbrock E.H."/>
        </authorList>
    </citation>
    <scope>NUCLEOTIDE SEQUENCE [LARGE SCALE GENOMIC DNA]</scope>
    <source>
        <strain evidence="3 4">Zb18110</strain>
    </source>
</reference>
<dbReference type="GO" id="GO:0016579">
    <property type="term" value="P:protein deubiquitination"/>
    <property type="evidence" value="ECO:0007669"/>
    <property type="project" value="InterPro"/>
</dbReference>
<dbReference type="InterPro" id="IPR001394">
    <property type="entry name" value="Peptidase_C19_UCH"/>
</dbReference>
<dbReference type="PROSITE" id="PS50235">
    <property type="entry name" value="USP_3"/>
    <property type="match status" value="1"/>
</dbReference>
<accession>A0A0F4GFP6</accession>